<evidence type="ECO:0000313" key="3">
    <source>
        <dbReference type="Proteomes" id="UP001139125"/>
    </source>
</evidence>
<dbReference type="SUPFAM" id="SSF53335">
    <property type="entry name" value="S-adenosyl-L-methionine-dependent methyltransferases"/>
    <property type="match status" value="1"/>
</dbReference>
<dbReference type="Pfam" id="PF05430">
    <property type="entry name" value="Methyltransf_30"/>
    <property type="match status" value="1"/>
</dbReference>
<dbReference type="Gene3D" id="3.40.50.150">
    <property type="entry name" value="Vaccinia Virus protein VP39"/>
    <property type="match status" value="1"/>
</dbReference>
<dbReference type="NCBIfam" id="NF033855">
    <property type="entry name" value="tRNA_MNMC2"/>
    <property type="match status" value="1"/>
</dbReference>
<sequence>MTPKVHQTKDGSSTLYSDSFEQFYHNPNGAASESLHVFFETPGLLSYLDTADSLTILEIGFGTGLNFLLLLDILKQKELNIPVEFWSVEAFPVDRSTSSEFNFKEHLKHPELNDLLPGIFDGLKPGLNKLHPLPGLSATLNLFYGKFEDFSPENVQADFIFHDPFSPEVNEELWTGHTFERLASYSKKEAVLATYCAASKARGAMCAAGWKVARSQGALGKREMTVASLTPEPLTAFKRVNEERLAERYNTGDFD</sequence>
<dbReference type="InterPro" id="IPR008471">
    <property type="entry name" value="MnmC-like_methylTransf"/>
</dbReference>
<reference evidence="2" key="1">
    <citation type="submission" date="2022-06" db="EMBL/GenBank/DDBJ databases">
        <title>Gracilimonas sp. CAU 1638 isolated from sea sediment.</title>
        <authorList>
            <person name="Kim W."/>
        </authorList>
    </citation>
    <scope>NUCLEOTIDE SEQUENCE</scope>
    <source>
        <strain evidence="2">CAU 1638</strain>
    </source>
</reference>
<accession>A0A9X2L4U2</accession>
<name>A0A9X2L4U2_9BACT</name>
<protein>
    <submittedName>
        <fullName evidence="2">tRNA (5-methylaminomethyl-2-thiouridine)(34)-methyltransferase MnmD</fullName>
    </submittedName>
</protein>
<feature type="domain" description="MnmC-like methyltransferase" evidence="1">
    <location>
        <begin position="138"/>
        <end position="229"/>
    </location>
</feature>
<dbReference type="PANTHER" id="PTHR39963:SF1">
    <property type="entry name" value="MNMC-LIKE METHYLTRANSFERASE DOMAIN-CONTAINING PROTEIN"/>
    <property type="match status" value="1"/>
</dbReference>
<dbReference type="GO" id="GO:0004808">
    <property type="term" value="F:tRNA (5-methylaminomethyl-2-thiouridylate)(34)-methyltransferase activity"/>
    <property type="evidence" value="ECO:0007669"/>
    <property type="project" value="InterPro"/>
</dbReference>
<dbReference type="RefSeq" id="WP_255135264.1">
    <property type="nucleotide sequence ID" value="NZ_JANDBC010000002.1"/>
</dbReference>
<dbReference type="Proteomes" id="UP001139125">
    <property type="component" value="Unassembled WGS sequence"/>
</dbReference>
<evidence type="ECO:0000259" key="1">
    <source>
        <dbReference type="Pfam" id="PF05430"/>
    </source>
</evidence>
<dbReference type="InterPro" id="IPR029063">
    <property type="entry name" value="SAM-dependent_MTases_sf"/>
</dbReference>
<organism evidence="2 3">
    <name type="scientific">Gracilimonas sediminicola</name>
    <dbReference type="NCBI Taxonomy" id="2952158"/>
    <lineage>
        <taxon>Bacteria</taxon>
        <taxon>Pseudomonadati</taxon>
        <taxon>Balneolota</taxon>
        <taxon>Balneolia</taxon>
        <taxon>Balneolales</taxon>
        <taxon>Balneolaceae</taxon>
        <taxon>Gracilimonas</taxon>
    </lineage>
</organism>
<gene>
    <name evidence="2" type="primary">mnmD</name>
    <name evidence="2" type="ORF">NM125_12405</name>
</gene>
<dbReference type="InterPro" id="IPR047785">
    <property type="entry name" value="tRNA_MNMC2"/>
</dbReference>
<dbReference type="EMBL" id="JANDBC010000002">
    <property type="protein sequence ID" value="MCP9292381.1"/>
    <property type="molecule type" value="Genomic_DNA"/>
</dbReference>
<dbReference type="AlphaFoldDB" id="A0A9X2L4U2"/>
<comment type="caution">
    <text evidence="2">The sequence shown here is derived from an EMBL/GenBank/DDBJ whole genome shotgun (WGS) entry which is preliminary data.</text>
</comment>
<dbReference type="PANTHER" id="PTHR39963">
    <property type="entry name" value="SLL0983 PROTEIN"/>
    <property type="match status" value="1"/>
</dbReference>
<evidence type="ECO:0000313" key="2">
    <source>
        <dbReference type="EMBL" id="MCP9292381.1"/>
    </source>
</evidence>
<proteinExistence type="predicted"/>
<keyword evidence="3" id="KW-1185">Reference proteome</keyword>
<dbReference type="GO" id="GO:0016645">
    <property type="term" value="F:oxidoreductase activity, acting on the CH-NH group of donors"/>
    <property type="evidence" value="ECO:0007669"/>
    <property type="project" value="InterPro"/>
</dbReference>